<dbReference type="EMBL" id="RZHH01000002">
    <property type="protein sequence ID" value="RYJ14452.1"/>
    <property type="molecule type" value="Genomic_DNA"/>
</dbReference>
<evidence type="ECO:0000313" key="3">
    <source>
        <dbReference type="Proteomes" id="UP000294028"/>
    </source>
</evidence>
<dbReference type="Pfam" id="PF12874">
    <property type="entry name" value="zf-met"/>
    <property type="match status" value="1"/>
</dbReference>
<dbReference type="InterPro" id="IPR013087">
    <property type="entry name" value="Znf_C2H2_type"/>
</dbReference>
<evidence type="ECO:0000313" key="2">
    <source>
        <dbReference type="EMBL" id="RYJ14452.1"/>
    </source>
</evidence>
<gene>
    <name evidence="2" type="ORF">ELS19_11145</name>
</gene>
<name>A0A482TCI7_9EURY</name>
<organism evidence="2 3">
    <name type="scientific">Halogeometricum borinquense</name>
    <dbReference type="NCBI Taxonomy" id="60847"/>
    <lineage>
        <taxon>Archaea</taxon>
        <taxon>Methanobacteriati</taxon>
        <taxon>Methanobacteriota</taxon>
        <taxon>Stenosarchaea group</taxon>
        <taxon>Halobacteria</taxon>
        <taxon>Halobacteriales</taxon>
        <taxon>Haloferacaceae</taxon>
        <taxon>Halogeometricum</taxon>
    </lineage>
</organism>
<dbReference type="AlphaFoldDB" id="A0A482TCI7"/>
<sequence length="54" mass="6088">MTFTESDGQNGYHSPRYVSSMSQAVDDYECPACEATFTDEDALRDHLYTVGLVY</sequence>
<dbReference type="Proteomes" id="UP000294028">
    <property type="component" value="Unassembled WGS sequence"/>
</dbReference>
<protein>
    <recommendedName>
        <fullName evidence="1">C2H2-type domain-containing protein</fullName>
    </recommendedName>
</protein>
<dbReference type="PROSITE" id="PS50157">
    <property type="entry name" value="ZINC_FINGER_C2H2_2"/>
    <property type="match status" value="1"/>
</dbReference>
<evidence type="ECO:0000259" key="1">
    <source>
        <dbReference type="PROSITE" id="PS50157"/>
    </source>
</evidence>
<accession>A0A482TCI7</accession>
<reference evidence="2 3" key="1">
    <citation type="submission" date="2018-12" db="EMBL/GenBank/DDBJ databases">
        <title>Genome analysis provides insights into bioremediation potentialities of Halogeometricum borinquense strain N11.</title>
        <authorList>
            <person name="Najjari A."/>
            <person name="Youssef N."/>
            <person name="Fhoula I."/>
            <person name="Ben Dhia O."/>
            <person name="Mahjoubi M."/>
            <person name="Ouzari H.I."/>
            <person name="Cherif A."/>
        </authorList>
    </citation>
    <scope>NUCLEOTIDE SEQUENCE [LARGE SCALE GENOMIC DNA]</scope>
    <source>
        <strain evidence="2 3">N11</strain>
    </source>
</reference>
<proteinExistence type="predicted"/>
<feature type="domain" description="C2H2-type" evidence="1">
    <location>
        <begin position="28"/>
        <end position="54"/>
    </location>
</feature>
<comment type="caution">
    <text evidence="2">The sequence shown here is derived from an EMBL/GenBank/DDBJ whole genome shotgun (WGS) entry which is preliminary data.</text>
</comment>